<feature type="region of interest" description="Disordered" evidence="1">
    <location>
        <begin position="230"/>
        <end position="265"/>
    </location>
</feature>
<keyword evidence="4" id="KW-1185">Reference proteome</keyword>
<evidence type="ECO:0000256" key="2">
    <source>
        <dbReference type="SAM" id="SignalP"/>
    </source>
</evidence>
<comment type="caution">
    <text evidence="3">The sequence shown here is derived from an EMBL/GenBank/DDBJ whole genome shotgun (WGS) entry which is preliminary data.</text>
</comment>
<dbReference type="PANTHER" id="PTHR38572">
    <property type="entry name" value="BCDNA.GH07269-RELATED"/>
    <property type="match status" value="1"/>
</dbReference>
<dbReference type="InterPro" id="IPR032086">
    <property type="entry name" value="DUF4813"/>
</dbReference>
<feature type="compositionally biased region" description="Acidic residues" evidence="1">
    <location>
        <begin position="345"/>
        <end position="357"/>
    </location>
</feature>
<evidence type="ECO:0000256" key="1">
    <source>
        <dbReference type="SAM" id="MobiDB-lite"/>
    </source>
</evidence>
<dbReference type="Proteomes" id="UP001200034">
    <property type="component" value="Unassembled WGS sequence"/>
</dbReference>
<feature type="region of interest" description="Disordered" evidence="1">
    <location>
        <begin position="77"/>
        <end position="102"/>
    </location>
</feature>
<feature type="compositionally biased region" description="Pro residues" evidence="1">
    <location>
        <begin position="83"/>
        <end position="98"/>
    </location>
</feature>
<organism evidence="3 4">
    <name type="scientific">Drosophila rubida</name>
    <dbReference type="NCBI Taxonomy" id="30044"/>
    <lineage>
        <taxon>Eukaryota</taxon>
        <taxon>Metazoa</taxon>
        <taxon>Ecdysozoa</taxon>
        <taxon>Arthropoda</taxon>
        <taxon>Hexapoda</taxon>
        <taxon>Insecta</taxon>
        <taxon>Pterygota</taxon>
        <taxon>Neoptera</taxon>
        <taxon>Endopterygota</taxon>
        <taxon>Diptera</taxon>
        <taxon>Brachycera</taxon>
        <taxon>Muscomorpha</taxon>
        <taxon>Ephydroidea</taxon>
        <taxon>Drosophilidae</taxon>
        <taxon>Drosophila</taxon>
    </lineage>
</organism>
<dbReference type="Pfam" id="PF16072">
    <property type="entry name" value="DUF4813"/>
    <property type="match status" value="1"/>
</dbReference>
<evidence type="ECO:0000313" key="3">
    <source>
        <dbReference type="EMBL" id="KAH8378479.1"/>
    </source>
</evidence>
<name>A0AAD4PNX1_9MUSC</name>
<sequence>MQHTRRTSSSTTAAIALLLLLIATASLVQPGAARGGRGRGGGSFGGIFGGWRSKYGSKSSSSGSGRRVVSGSPVHTAMTVPKVPLPPPPPPPPKPMAMPKPQLGSYPRQQLPPGYSYGYGAVPRQGTYYANAQALPTGAIYYAQPPMGGGSGDGFLTGLLAGRLMSGMHHGQQYQHVYHQYPSQSQPGEATPGENGRRVIVINNGQQTQGEQTEGVAVGVGVGEQALNEMLQPENPLSKEEEEQEEQEEYSSEELTTESSAAAAPPAGGIVCFPIMLKETDPLNAELEREVERIACVPASSLNAMANVDCQNDPQCIREQQVGSSTTSTEPPIVAGDIGSASDSTEGEAEAVEEEGVTDATTSKAADLDATLN</sequence>
<dbReference type="PANTHER" id="PTHR38572:SF1">
    <property type="entry name" value="BCDNA.GH07269-RELATED"/>
    <property type="match status" value="1"/>
</dbReference>
<reference evidence="3" key="1">
    <citation type="journal article" date="2021" name="Mol. Ecol. Resour.">
        <title>Phylogenomic analyses of the genus Drosophila reveals genomic signals of climate adaptation.</title>
        <authorList>
            <person name="Li F."/>
            <person name="Rane R.V."/>
            <person name="Luria V."/>
            <person name="Xiong Z."/>
            <person name="Chen J."/>
            <person name="Li Z."/>
            <person name="Catullo R.A."/>
            <person name="Griffin P.C."/>
            <person name="Schiffer M."/>
            <person name="Pearce S."/>
            <person name="Lee S.F."/>
            <person name="McElroy K."/>
            <person name="Stocker A."/>
            <person name="Shirriffs J."/>
            <person name="Cockerell F."/>
            <person name="Coppin C."/>
            <person name="Sgro C.M."/>
            <person name="Karger A."/>
            <person name="Cain J.W."/>
            <person name="Weber J.A."/>
            <person name="Santpere G."/>
            <person name="Kirschner M.W."/>
            <person name="Hoffmann A.A."/>
            <person name="Oakeshott J.G."/>
            <person name="Zhang G."/>
        </authorList>
    </citation>
    <scope>NUCLEOTIDE SEQUENCE</scope>
    <source>
        <strain evidence="3">BGI-SZ-2011g</strain>
    </source>
</reference>
<feature type="chain" id="PRO_5042043830" evidence="2">
    <location>
        <begin position="34"/>
        <end position="373"/>
    </location>
</feature>
<dbReference type="AlphaFoldDB" id="A0AAD4PNX1"/>
<feature type="signal peptide" evidence="2">
    <location>
        <begin position="1"/>
        <end position="33"/>
    </location>
</feature>
<gene>
    <name evidence="3" type="ORF">KR093_011610</name>
</gene>
<feature type="region of interest" description="Disordered" evidence="1">
    <location>
        <begin position="320"/>
        <end position="373"/>
    </location>
</feature>
<evidence type="ECO:0000313" key="4">
    <source>
        <dbReference type="Proteomes" id="UP001200034"/>
    </source>
</evidence>
<accession>A0AAD4PNX1</accession>
<proteinExistence type="predicted"/>
<feature type="compositionally biased region" description="Acidic residues" evidence="1">
    <location>
        <begin position="240"/>
        <end position="256"/>
    </location>
</feature>
<protein>
    <submittedName>
        <fullName evidence="3">Uncharacterized protein</fullName>
    </submittedName>
</protein>
<keyword evidence="2" id="KW-0732">Signal</keyword>
<dbReference type="EMBL" id="JAJJHW010001127">
    <property type="protein sequence ID" value="KAH8378479.1"/>
    <property type="molecule type" value="Genomic_DNA"/>
</dbReference>
<feature type="compositionally biased region" description="Polar residues" evidence="1">
    <location>
        <begin position="321"/>
        <end position="330"/>
    </location>
</feature>